<evidence type="ECO:0000259" key="1">
    <source>
        <dbReference type="PROSITE" id="PS50213"/>
    </source>
</evidence>
<dbReference type="InterPro" id="IPR000782">
    <property type="entry name" value="FAS1_domain"/>
</dbReference>
<organism evidence="2 3">
    <name type="scientific">Chlamydomonas schloesseri</name>
    <dbReference type="NCBI Taxonomy" id="2026947"/>
    <lineage>
        <taxon>Eukaryota</taxon>
        <taxon>Viridiplantae</taxon>
        <taxon>Chlorophyta</taxon>
        <taxon>core chlorophytes</taxon>
        <taxon>Chlorophyceae</taxon>
        <taxon>CS clade</taxon>
        <taxon>Chlamydomonadales</taxon>
        <taxon>Chlamydomonadaceae</taxon>
        <taxon>Chlamydomonas</taxon>
    </lineage>
</organism>
<name>A0A835WHT1_9CHLO</name>
<dbReference type="Proteomes" id="UP000613740">
    <property type="component" value="Unassembled WGS sequence"/>
</dbReference>
<gene>
    <name evidence="2" type="ORF">HYH02_007511</name>
</gene>
<evidence type="ECO:0000313" key="3">
    <source>
        <dbReference type="Proteomes" id="UP000613740"/>
    </source>
</evidence>
<dbReference type="EMBL" id="JAEHOD010000021">
    <property type="protein sequence ID" value="KAG2447588.1"/>
    <property type="molecule type" value="Genomic_DNA"/>
</dbReference>
<reference evidence="2" key="1">
    <citation type="journal article" date="2020" name="bioRxiv">
        <title>Comparative genomics of Chlamydomonas.</title>
        <authorList>
            <person name="Craig R.J."/>
            <person name="Hasan A.R."/>
            <person name="Ness R.W."/>
            <person name="Keightley P.D."/>
        </authorList>
    </citation>
    <scope>NUCLEOTIDE SEQUENCE</scope>
    <source>
        <strain evidence="2">CCAP 11/173</strain>
    </source>
</reference>
<dbReference type="Gene3D" id="2.30.180.10">
    <property type="entry name" value="FAS1 domain"/>
    <property type="match status" value="3"/>
</dbReference>
<proteinExistence type="predicted"/>
<dbReference type="AlphaFoldDB" id="A0A835WHT1"/>
<evidence type="ECO:0000313" key="2">
    <source>
        <dbReference type="EMBL" id="KAG2447588.1"/>
    </source>
</evidence>
<feature type="domain" description="FAS1" evidence="1">
    <location>
        <begin position="47"/>
        <end position="211"/>
    </location>
</feature>
<dbReference type="InterPro" id="IPR036378">
    <property type="entry name" value="FAS1_dom_sf"/>
</dbReference>
<accession>A0A835WHT1</accession>
<protein>
    <recommendedName>
        <fullName evidence="1">FAS1 domain-containing protein</fullName>
    </recommendedName>
</protein>
<dbReference type="PANTHER" id="PTHR10900:SF77">
    <property type="entry name" value="FI19380P1"/>
    <property type="match status" value="1"/>
</dbReference>
<dbReference type="SUPFAM" id="SSF82153">
    <property type="entry name" value="FAS1 domain"/>
    <property type="match status" value="3"/>
</dbReference>
<dbReference type="InterPro" id="IPR050904">
    <property type="entry name" value="Adhesion/Biosynth-related"/>
</dbReference>
<dbReference type="PROSITE" id="PS50213">
    <property type="entry name" value="FAS1"/>
    <property type="match status" value="2"/>
</dbReference>
<dbReference type="PANTHER" id="PTHR10900">
    <property type="entry name" value="PERIOSTIN-RELATED"/>
    <property type="match status" value="1"/>
</dbReference>
<sequence length="576" mass="59359">MMLSSAALDASVSSNVLADSPLALVALLAVAIAGGMVGRCAGQQQTYGSVMDLINNRTDLTTLKAAVARANLTAFLTTATNITALLPTDTAFASFLASANLTASDLLALSPDVVANLLKYHIMSSDVGRVGVVLQLGALGMLTGNNATLPTLLMAGKGGVRLWSWLTIAYNGSGTTPASLTVLATSSSAKVLEMDITAGRGNEVSIIDGVLTYWHTSVQQALASHTDLTGFVTGLKTNAASLWKQLNSQTNITVFAPTNAAVAAAKTNYDLDLAVVSKGAVSIVNCHVTKGMADLPSPAEANAVVAPTRESLSIQNYCTVTTPRNSSGVYFDSLGNSANYVYLDFLPVGYPWKPLARIHTVDGVALETFSSVDAYLNSFASSNSLLGLWASWIKTEPGIRATLADPKLSIAVLAPTTAGINALAISKGTTAANWLSQLNANGKKKTLFENHIVIPTLTPAELKSGSRTLNTYAGTAKITTLATNVTTAGVASAVVQLGAQQSVALLASSAPGFEPYVEVMFGRSYIYVITSPMVPSDVPLPTSGNGGGAAAAASPCAWLAMLLSALAALMVAAGRH</sequence>
<keyword evidence="3" id="KW-1185">Reference proteome</keyword>
<dbReference type="Pfam" id="PF02469">
    <property type="entry name" value="Fasciclin"/>
    <property type="match status" value="2"/>
</dbReference>
<dbReference type="OrthoDB" id="286301at2759"/>
<feature type="domain" description="FAS1" evidence="1">
    <location>
        <begin position="215"/>
        <end position="346"/>
    </location>
</feature>
<dbReference type="GO" id="GO:0005615">
    <property type="term" value="C:extracellular space"/>
    <property type="evidence" value="ECO:0007669"/>
    <property type="project" value="TreeGrafter"/>
</dbReference>
<comment type="caution">
    <text evidence="2">The sequence shown here is derived from an EMBL/GenBank/DDBJ whole genome shotgun (WGS) entry which is preliminary data.</text>
</comment>